<comment type="subunit">
    <text evidence="5">Homodimer and homohexamer; in equilibrium.</text>
</comment>
<evidence type="ECO:0000256" key="2">
    <source>
        <dbReference type="ARBA" id="ARBA00022472"/>
    </source>
</evidence>
<comment type="caution">
    <text evidence="7">The sequence shown here is derived from an EMBL/GenBank/DDBJ whole genome shotgun (WGS) entry which is preliminary data.</text>
</comment>
<evidence type="ECO:0000256" key="5">
    <source>
        <dbReference type="HAMAP-Rule" id="MF_01219"/>
    </source>
</evidence>
<name>A0ABQ5JEF0_9LACO</name>
<proteinExistence type="inferred from homology"/>
<comment type="function">
    <text evidence="5">Regulates transcriptional attenuation of the pyrimidine nucleotide (pyr) operon by binding in a uridine-dependent manner to specific sites on pyr mRNA. This disrupts an antiterminator hairpin in the RNA and favors formation of a downstream transcription terminator, leading to a reduced expression of downstream genes.</text>
</comment>
<keyword evidence="5" id="KW-0694">RNA-binding</keyword>
<dbReference type="CDD" id="cd06223">
    <property type="entry name" value="PRTases_typeI"/>
    <property type="match status" value="1"/>
</dbReference>
<dbReference type="EMBL" id="BQXH01000001">
    <property type="protein sequence ID" value="GKS80397.1"/>
    <property type="molecule type" value="Genomic_DNA"/>
</dbReference>
<evidence type="ECO:0000256" key="1">
    <source>
        <dbReference type="ARBA" id="ARBA00005565"/>
    </source>
</evidence>
<comment type="function">
    <text evidence="5">Also displays a weak uracil phosphoribosyltransferase activity which is not physiologically significant.</text>
</comment>
<keyword evidence="3 5" id="KW-0805">Transcription regulation</keyword>
<comment type="similarity">
    <text evidence="1 5">Belongs to the purine/pyrimidine phosphoribosyltransferase family. PyrR subfamily.</text>
</comment>
<dbReference type="SUPFAM" id="SSF53271">
    <property type="entry name" value="PRTase-like"/>
    <property type="match status" value="1"/>
</dbReference>
<dbReference type="InterPro" id="IPR000836">
    <property type="entry name" value="PRTase_dom"/>
</dbReference>
<dbReference type="PANTHER" id="PTHR11608">
    <property type="entry name" value="BIFUNCTIONAL PROTEIN PYRR"/>
    <property type="match status" value="1"/>
</dbReference>
<reference evidence="7" key="1">
    <citation type="journal article" date="2022" name="Int. J. Syst. Evol. Microbiol.">
        <title>A novel species of lactic acid bacteria, Ligilactobacillus pabuli sp. nov., isolated from alfalfa silage.</title>
        <authorList>
            <person name="Tohno M."/>
            <person name="Tanizawa Y."/>
            <person name="Sawada H."/>
            <person name="Sakamoto M."/>
            <person name="Ohkuma M."/>
            <person name="Kobayashi H."/>
        </authorList>
    </citation>
    <scope>NUCLEOTIDE SEQUENCE</scope>
    <source>
        <strain evidence="7">AF129</strain>
    </source>
</reference>
<feature type="domain" description="Phosphoribosyltransferase" evidence="6">
    <location>
        <begin position="2"/>
        <end position="159"/>
    </location>
</feature>
<dbReference type="Pfam" id="PF00156">
    <property type="entry name" value="Pribosyltran"/>
    <property type="match status" value="1"/>
</dbReference>
<evidence type="ECO:0000313" key="7">
    <source>
        <dbReference type="EMBL" id="GKS80397.1"/>
    </source>
</evidence>
<keyword evidence="8" id="KW-1185">Reference proteome</keyword>
<evidence type="ECO:0000259" key="6">
    <source>
        <dbReference type="Pfam" id="PF00156"/>
    </source>
</evidence>
<dbReference type="Proteomes" id="UP001055149">
    <property type="component" value="Unassembled WGS sequence"/>
</dbReference>
<dbReference type="InterPro" id="IPR023050">
    <property type="entry name" value="PyrR"/>
</dbReference>
<evidence type="ECO:0000313" key="8">
    <source>
        <dbReference type="Proteomes" id="UP001055149"/>
    </source>
</evidence>
<dbReference type="RefSeq" id="WP_244053902.1">
    <property type="nucleotide sequence ID" value="NZ_BQXH01000001.1"/>
</dbReference>
<dbReference type="HAMAP" id="MF_01219">
    <property type="entry name" value="PyrR"/>
    <property type="match status" value="1"/>
</dbReference>
<keyword evidence="5" id="KW-0808">Transferase</keyword>
<comment type="catalytic activity">
    <reaction evidence="5">
        <text>UMP + diphosphate = 5-phospho-alpha-D-ribose 1-diphosphate + uracil</text>
        <dbReference type="Rhea" id="RHEA:13017"/>
        <dbReference type="ChEBI" id="CHEBI:17568"/>
        <dbReference type="ChEBI" id="CHEBI:33019"/>
        <dbReference type="ChEBI" id="CHEBI:57865"/>
        <dbReference type="ChEBI" id="CHEBI:58017"/>
        <dbReference type="EC" id="2.4.2.9"/>
    </reaction>
</comment>
<evidence type="ECO:0000256" key="3">
    <source>
        <dbReference type="ARBA" id="ARBA00023015"/>
    </source>
</evidence>
<gene>
    <name evidence="5 7" type="primary">pyrR</name>
    <name evidence="7" type="ORF">LPAF129_00820</name>
</gene>
<sequence length="174" mass="19468">MAKQILDEIAMKRALTRITYEIIENNKGVENLVLVGIKTRGIFLARRIAARLQELEGVSVGIDELDISLYRDDVQPEQQTTSDQVAQFPTDVTDKNVVLVDDVLFTGRTIRAALDGIMVQGRPRQIRLAVLVDRGHRQLPIRADFVGKNIPTSWAEKVAVYMNEVDGQDGVELV</sequence>
<dbReference type="NCBIfam" id="NF003549">
    <property type="entry name" value="PRK05205.1-5"/>
    <property type="match status" value="1"/>
</dbReference>
<feature type="short sequence motif" description="PRPP-binding" evidence="5">
    <location>
        <begin position="97"/>
        <end position="109"/>
    </location>
</feature>
<accession>A0ABQ5JEF0</accession>
<dbReference type="InterPro" id="IPR029057">
    <property type="entry name" value="PRTase-like"/>
</dbReference>
<dbReference type="PANTHER" id="PTHR11608:SF0">
    <property type="entry name" value="BIFUNCTIONAL PROTEIN PYRR"/>
    <property type="match status" value="1"/>
</dbReference>
<keyword evidence="4 5" id="KW-0804">Transcription</keyword>
<protein>
    <recommendedName>
        <fullName evidence="5">Bifunctional protein PyrR</fullName>
    </recommendedName>
    <domain>
        <recommendedName>
            <fullName evidence="5">Pyrimidine operon regulatory protein</fullName>
        </recommendedName>
    </domain>
    <domain>
        <recommendedName>
            <fullName evidence="5">Uracil phosphoribosyltransferase</fullName>
            <shortName evidence="5">UPRTase</shortName>
            <ecNumber evidence="5">2.4.2.9</ecNumber>
        </recommendedName>
    </domain>
</protein>
<keyword evidence="2 5" id="KW-0806">Transcription termination</keyword>
<organism evidence="7 8">
    <name type="scientific">Ligilactobacillus pabuli</name>
    <dbReference type="NCBI Taxonomy" id="2886039"/>
    <lineage>
        <taxon>Bacteria</taxon>
        <taxon>Bacillati</taxon>
        <taxon>Bacillota</taxon>
        <taxon>Bacilli</taxon>
        <taxon>Lactobacillales</taxon>
        <taxon>Lactobacillaceae</taxon>
        <taxon>Ligilactobacillus</taxon>
    </lineage>
</organism>
<dbReference type="EC" id="2.4.2.9" evidence="5"/>
<dbReference type="NCBIfam" id="NF003548">
    <property type="entry name" value="PRK05205.1-4"/>
    <property type="match status" value="1"/>
</dbReference>
<dbReference type="Gene3D" id="3.40.50.2020">
    <property type="match status" value="1"/>
</dbReference>
<evidence type="ECO:0000256" key="4">
    <source>
        <dbReference type="ARBA" id="ARBA00023163"/>
    </source>
</evidence>
<keyword evidence="5" id="KW-0328">Glycosyltransferase</keyword>
<dbReference type="InterPro" id="IPR050137">
    <property type="entry name" value="PyrR_bifunctional"/>
</dbReference>